<feature type="compositionally biased region" description="Low complexity" evidence="1">
    <location>
        <begin position="198"/>
        <end position="227"/>
    </location>
</feature>
<feature type="compositionally biased region" description="Polar residues" evidence="1">
    <location>
        <begin position="281"/>
        <end position="291"/>
    </location>
</feature>
<dbReference type="Proteomes" id="UP000267251">
    <property type="component" value="Unassembled WGS sequence"/>
</dbReference>
<keyword evidence="4" id="KW-1185">Reference proteome</keyword>
<feature type="chain" id="PRO_5020577993" evidence="2">
    <location>
        <begin position="20"/>
        <end position="397"/>
    </location>
</feature>
<evidence type="ECO:0000256" key="1">
    <source>
        <dbReference type="SAM" id="MobiDB-lite"/>
    </source>
</evidence>
<feature type="compositionally biased region" description="Polar residues" evidence="1">
    <location>
        <begin position="228"/>
        <end position="253"/>
    </location>
</feature>
<accession>A0A4P9Y353</accession>
<feature type="compositionally biased region" description="Low complexity" evidence="1">
    <location>
        <begin position="172"/>
        <end position="181"/>
    </location>
</feature>
<feature type="compositionally biased region" description="Acidic residues" evidence="1">
    <location>
        <begin position="355"/>
        <end position="391"/>
    </location>
</feature>
<evidence type="ECO:0000313" key="4">
    <source>
        <dbReference type="Proteomes" id="UP000267251"/>
    </source>
</evidence>
<proteinExistence type="predicted"/>
<feature type="signal peptide" evidence="2">
    <location>
        <begin position="1"/>
        <end position="19"/>
    </location>
</feature>
<feature type="region of interest" description="Disordered" evidence="1">
    <location>
        <begin position="163"/>
        <end position="397"/>
    </location>
</feature>
<dbReference type="PROSITE" id="PS51257">
    <property type="entry name" value="PROKAR_LIPOPROTEIN"/>
    <property type="match status" value="1"/>
</dbReference>
<keyword evidence="2" id="KW-0732">Signal</keyword>
<name>A0A4P9Y353_9FUNG</name>
<evidence type="ECO:0000313" key="3">
    <source>
        <dbReference type="EMBL" id="RKP13223.1"/>
    </source>
</evidence>
<sequence>MKSALILAAAAAAITPASATLFSSTLACIVNSQRQKYDLTPVKTTTADFNELQTEAHQMSSTKKVIPGSFGNGWRKIPVQFTCPYAHEYDGTNEVSVVNVINNVTHSMDILNAKNITAVSCSAHKEVDQVDKKTGKKTRNSHCWGMVKIYYTDSGNFVPAANNCTSTPPPTDGGYTPPGDGNQDTCYEGSTDPKCTSPGGDTTYTPPGGDTTYTPPGDDTTYTPPGDNNQDTCYEGSTDSKCTSPGGDTTYTPPDNKDDESCDDSTTPGNGGTSPGGDTTYTPPGDNTTYTPPGKDDDEKCDIYSTSDKCNPGNEDEGDDTYTPPGKDDDEKCDIYSTSDKCNPGNDKDDTTYSNDEDDTTYSNDEDDTTYSNDEDDSGDDSDDGSDDDQYNQDNGY</sequence>
<dbReference type="EMBL" id="KZ988078">
    <property type="protein sequence ID" value="RKP13223.1"/>
    <property type="molecule type" value="Genomic_DNA"/>
</dbReference>
<gene>
    <name evidence="3" type="ORF">BJ684DRAFT_16360</name>
</gene>
<dbReference type="AlphaFoldDB" id="A0A4P9Y353"/>
<protein>
    <submittedName>
        <fullName evidence="3">Uncharacterized protein</fullName>
    </submittedName>
</protein>
<reference evidence="4" key="1">
    <citation type="journal article" date="2018" name="Nat. Microbiol.">
        <title>Leveraging single-cell genomics to expand the fungal tree of life.</title>
        <authorList>
            <person name="Ahrendt S.R."/>
            <person name="Quandt C.A."/>
            <person name="Ciobanu D."/>
            <person name="Clum A."/>
            <person name="Salamov A."/>
            <person name="Andreopoulos B."/>
            <person name="Cheng J.F."/>
            <person name="Woyke T."/>
            <person name="Pelin A."/>
            <person name="Henrissat B."/>
            <person name="Reynolds N.K."/>
            <person name="Benny G.L."/>
            <person name="Smith M.E."/>
            <person name="James T.Y."/>
            <person name="Grigoriev I.V."/>
        </authorList>
    </citation>
    <scope>NUCLEOTIDE SEQUENCE [LARGE SCALE GENOMIC DNA]</scope>
</reference>
<organism evidence="3 4">
    <name type="scientific">Piptocephalis cylindrospora</name>
    <dbReference type="NCBI Taxonomy" id="1907219"/>
    <lineage>
        <taxon>Eukaryota</taxon>
        <taxon>Fungi</taxon>
        <taxon>Fungi incertae sedis</taxon>
        <taxon>Zoopagomycota</taxon>
        <taxon>Zoopagomycotina</taxon>
        <taxon>Zoopagomycetes</taxon>
        <taxon>Zoopagales</taxon>
        <taxon>Piptocephalidaceae</taxon>
        <taxon>Piptocephalis</taxon>
    </lineage>
</organism>
<evidence type="ECO:0000256" key="2">
    <source>
        <dbReference type="SAM" id="SignalP"/>
    </source>
</evidence>